<name>A0A9N9VVS2_9HYPO</name>
<organism evidence="5 6">
    <name type="scientific">Clonostachys rhizophaga</name>
    <dbReference type="NCBI Taxonomy" id="160324"/>
    <lineage>
        <taxon>Eukaryota</taxon>
        <taxon>Fungi</taxon>
        <taxon>Dikarya</taxon>
        <taxon>Ascomycota</taxon>
        <taxon>Pezizomycotina</taxon>
        <taxon>Sordariomycetes</taxon>
        <taxon>Hypocreomycetidae</taxon>
        <taxon>Hypocreales</taxon>
        <taxon>Bionectriaceae</taxon>
        <taxon>Clonostachys</taxon>
    </lineage>
</organism>
<dbReference type="InterPro" id="IPR000073">
    <property type="entry name" value="AB_hydrolase_1"/>
</dbReference>
<dbReference type="SUPFAM" id="SSF53474">
    <property type="entry name" value="alpha/beta-Hydrolases"/>
    <property type="match status" value="1"/>
</dbReference>
<evidence type="ECO:0000259" key="4">
    <source>
        <dbReference type="Pfam" id="PF08386"/>
    </source>
</evidence>
<dbReference type="InterPro" id="IPR029058">
    <property type="entry name" value="AB_hydrolase_fold"/>
</dbReference>
<dbReference type="Gene3D" id="3.40.50.1820">
    <property type="entry name" value="alpha/beta hydrolase"/>
    <property type="match status" value="1"/>
</dbReference>
<feature type="domain" description="AB hydrolase-1" evidence="3">
    <location>
        <begin position="16"/>
        <end position="151"/>
    </location>
</feature>
<dbReference type="Pfam" id="PF08386">
    <property type="entry name" value="Abhydrolase_4"/>
    <property type="match status" value="1"/>
</dbReference>
<sequence>SIFPNYFDVWNLGSQLNNLGRATGGYFDLVAFDPRGTGNTIPFNCTDDPVELYALSQVFSQMGNSSDTAAAQIWAHTGALANTCLQRQSEIGEFINTAFVARDLMSVVDALGEDGMLRFWGLSYGSTLGATVSAMFPDRIERVILDGVANMHEYYNGHAEIQQCADTDETFSKIWSTCIDVGAEFCPLALAYNDGQILEQDVWKLVEDLKLNPIALSSPNASLVLDYTTVLSAFVSAVYNSDTWPALATAISLIMSRDAQDGNDEHLINLLQAFNLANSEAKLAGAKLALANLGIRGSDRKGRVSSREQLSSTFFQLSHTSRLLGLTTQGLIMVTNQWKFNAKERYNGPWADIKTKKPILLIGNTLDVLTSIKAARNTSVIFRGSIVVELQAYAHGSINPKSKCLDQITAAYFFNGTIPPNDTICATDAQPWQLPSSHDEF</sequence>
<dbReference type="EMBL" id="CABFNQ020000747">
    <property type="protein sequence ID" value="CAH0033242.1"/>
    <property type="molecule type" value="Genomic_DNA"/>
</dbReference>
<feature type="non-terminal residue" evidence="5">
    <location>
        <position position="1"/>
    </location>
</feature>
<dbReference type="GO" id="GO:0016787">
    <property type="term" value="F:hydrolase activity"/>
    <property type="evidence" value="ECO:0007669"/>
    <property type="project" value="UniProtKB-KW"/>
</dbReference>
<dbReference type="AlphaFoldDB" id="A0A9N9VVS2"/>
<evidence type="ECO:0000256" key="2">
    <source>
        <dbReference type="ARBA" id="ARBA00022801"/>
    </source>
</evidence>
<accession>A0A9N9VVS2</accession>
<dbReference type="PANTHER" id="PTHR43248">
    <property type="entry name" value="2-SUCCINYL-6-HYDROXY-2,4-CYCLOHEXADIENE-1-CARBOXYLATE SYNTHASE"/>
    <property type="match status" value="1"/>
</dbReference>
<dbReference type="OrthoDB" id="425534at2759"/>
<comment type="similarity">
    <text evidence="1">Belongs to the peptidase S33 family.</text>
</comment>
<comment type="caution">
    <text evidence="5">The sequence shown here is derived from an EMBL/GenBank/DDBJ whole genome shotgun (WGS) entry which is preliminary data.</text>
</comment>
<dbReference type="InterPro" id="IPR051601">
    <property type="entry name" value="Serine_prot/Carboxylest_S33"/>
</dbReference>
<evidence type="ECO:0000313" key="5">
    <source>
        <dbReference type="EMBL" id="CAH0033242.1"/>
    </source>
</evidence>
<feature type="domain" description="Peptidase S33 tripeptidyl aminopeptidase-like C-terminal" evidence="4">
    <location>
        <begin position="337"/>
        <end position="425"/>
    </location>
</feature>
<keyword evidence="2" id="KW-0378">Hydrolase</keyword>
<dbReference type="PANTHER" id="PTHR43248:SF25">
    <property type="entry name" value="AB HYDROLASE-1 DOMAIN-CONTAINING PROTEIN-RELATED"/>
    <property type="match status" value="1"/>
</dbReference>
<evidence type="ECO:0000259" key="3">
    <source>
        <dbReference type="Pfam" id="PF00561"/>
    </source>
</evidence>
<dbReference type="InterPro" id="IPR013595">
    <property type="entry name" value="Pept_S33_TAP-like_C"/>
</dbReference>
<evidence type="ECO:0000256" key="1">
    <source>
        <dbReference type="ARBA" id="ARBA00010088"/>
    </source>
</evidence>
<evidence type="ECO:0008006" key="7">
    <source>
        <dbReference type="Google" id="ProtNLM"/>
    </source>
</evidence>
<dbReference type="Pfam" id="PF00561">
    <property type="entry name" value="Abhydrolase_1"/>
    <property type="match status" value="1"/>
</dbReference>
<reference evidence="5" key="1">
    <citation type="submission" date="2021-10" db="EMBL/GenBank/DDBJ databases">
        <authorList>
            <person name="Piombo E."/>
        </authorList>
    </citation>
    <scope>NUCLEOTIDE SEQUENCE</scope>
</reference>
<gene>
    <name evidence="5" type="ORF">CRHIZ90672A_00008608</name>
</gene>
<proteinExistence type="inferred from homology"/>
<keyword evidence="6" id="KW-1185">Reference proteome</keyword>
<dbReference type="Proteomes" id="UP000696573">
    <property type="component" value="Unassembled WGS sequence"/>
</dbReference>
<evidence type="ECO:0000313" key="6">
    <source>
        <dbReference type="Proteomes" id="UP000696573"/>
    </source>
</evidence>
<protein>
    <recommendedName>
        <fullName evidence="7">Peptidase S33 tripeptidyl aminopeptidase-like C-terminal domain-containing protein</fullName>
    </recommendedName>
</protein>